<dbReference type="PANTHER" id="PTHR47642">
    <property type="entry name" value="ATP-DEPENDENT DNA HELICASE"/>
    <property type="match status" value="1"/>
</dbReference>
<keyword evidence="1" id="KW-0547">Nucleotide-binding</keyword>
<dbReference type="GO" id="GO:0004386">
    <property type="term" value="F:helicase activity"/>
    <property type="evidence" value="ECO:0007669"/>
    <property type="project" value="UniProtKB-KW"/>
</dbReference>
<accession>A0A8X6WV38</accession>
<evidence type="ECO:0000313" key="2">
    <source>
        <dbReference type="Proteomes" id="UP000886998"/>
    </source>
</evidence>
<reference evidence="1" key="1">
    <citation type="submission" date="2020-08" db="EMBL/GenBank/DDBJ databases">
        <title>Multicomponent nature underlies the extraordinary mechanical properties of spider dragline silk.</title>
        <authorList>
            <person name="Kono N."/>
            <person name="Nakamura H."/>
            <person name="Mori M."/>
            <person name="Yoshida Y."/>
            <person name="Ohtoshi R."/>
            <person name="Malay A.D."/>
            <person name="Moran D.A.P."/>
            <person name="Tomita M."/>
            <person name="Numata K."/>
            <person name="Arakawa K."/>
        </authorList>
    </citation>
    <scope>NUCLEOTIDE SEQUENCE</scope>
</reference>
<gene>
    <name evidence="1" type="primary">pif1_106</name>
    <name evidence="1" type="ORF">TNIN_165661</name>
</gene>
<dbReference type="SUPFAM" id="SSF52540">
    <property type="entry name" value="P-loop containing nucleoside triphosphate hydrolases"/>
    <property type="match status" value="1"/>
</dbReference>
<keyword evidence="1" id="KW-0378">Hydrolase</keyword>
<evidence type="ECO:0000313" key="1">
    <source>
        <dbReference type="EMBL" id="GFY41780.1"/>
    </source>
</evidence>
<dbReference type="InterPro" id="IPR051055">
    <property type="entry name" value="PIF1_helicase"/>
</dbReference>
<comment type="caution">
    <text evidence="1">The sequence shown here is derived from an EMBL/GenBank/DDBJ whole genome shotgun (WGS) entry which is preliminary data.</text>
</comment>
<name>A0A8X6WV38_9ARAC</name>
<sequence length="137" mass="15855">MHGSIRNIAHDWLRQLKKKENEAFGGLKTIAFGDLFQLPPIRGDQAFHQPEKFVPAIHFWRLFSLAELTEDMQQQDDTTFFDLLNALRAHFALLESKMLPEASGDFDLDREIRINPTSAQVDAHNTAVFDRYRTKKV</sequence>
<dbReference type="AlphaFoldDB" id="A0A8X6WV38"/>
<proteinExistence type="predicted"/>
<protein>
    <submittedName>
        <fullName evidence="1">ATP-dependent DNA helicase</fullName>
    </submittedName>
</protein>
<keyword evidence="2" id="KW-1185">Reference proteome</keyword>
<dbReference type="InterPro" id="IPR027417">
    <property type="entry name" value="P-loop_NTPase"/>
</dbReference>
<dbReference type="Proteomes" id="UP000886998">
    <property type="component" value="Unassembled WGS sequence"/>
</dbReference>
<keyword evidence="1" id="KW-0067">ATP-binding</keyword>
<keyword evidence="1" id="KW-0347">Helicase</keyword>
<dbReference type="EMBL" id="BMAV01002669">
    <property type="protein sequence ID" value="GFY41780.1"/>
    <property type="molecule type" value="Genomic_DNA"/>
</dbReference>
<dbReference type="OrthoDB" id="416437at2759"/>
<organism evidence="1 2">
    <name type="scientific">Trichonephila inaurata madagascariensis</name>
    <dbReference type="NCBI Taxonomy" id="2747483"/>
    <lineage>
        <taxon>Eukaryota</taxon>
        <taxon>Metazoa</taxon>
        <taxon>Ecdysozoa</taxon>
        <taxon>Arthropoda</taxon>
        <taxon>Chelicerata</taxon>
        <taxon>Arachnida</taxon>
        <taxon>Araneae</taxon>
        <taxon>Araneomorphae</taxon>
        <taxon>Entelegynae</taxon>
        <taxon>Araneoidea</taxon>
        <taxon>Nephilidae</taxon>
        <taxon>Trichonephila</taxon>
        <taxon>Trichonephila inaurata</taxon>
    </lineage>
</organism>